<feature type="site" description="Transition state stabilizer" evidence="17">
    <location>
        <position position="411"/>
    </location>
</feature>
<dbReference type="InterPro" id="IPR014756">
    <property type="entry name" value="Ig_E-set"/>
</dbReference>
<evidence type="ECO:0000313" key="20">
    <source>
        <dbReference type="Proteomes" id="UP000035763"/>
    </source>
</evidence>
<dbReference type="GO" id="GO:0005992">
    <property type="term" value="P:trehalose biosynthetic process"/>
    <property type="evidence" value="ECO:0007669"/>
    <property type="project" value="UniProtKB-UniRule"/>
</dbReference>
<dbReference type="InterPro" id="IPR044901">
    <property type="entry name" value="Trehalose_TreZ_E-set_sf"/>
</dbReference>
<keyword evidence="7 14" id="KW-0378">Hydrolase</keyword>
<dbReference type="RefSeq" id="WP_083433657.1">
    <property type="nucleotide sequence ID" value="NZ_HG764815.1"/>
</dbReference>
<comment type="similarity">
    <text evidence="3 14">Belongs to the glycosyl hydrolase 13 family.</text>
</comment>
<dbReference type="InterPro" id="IPR022567">
    <property type="entry name" value="DUF3459"/>
</dbReference>
<keyword evidence="9 14" id="KW-0326">Glycosidase</keyword>
<dbReference type="EMBL" id="CAJA01000033">
    <property type="protein sequence ID" value="CCH72024.1"/>
    <property type="molecule type" value="Genomic_DNA"/>
</dbReference>
<name>W6K185_9MICO</name>
<dbReference type="CDD" id="cd02853">
    <property type="entry name" value="E_set_MTHase_like_N"/>
    <property type="match status" value="1"/>
</dbReference>
<dbReference type="CDD" id="cd11325">
    <property type="entry name" value="AmyAc_GTHase"/>
    <property type="match status" value="1"/>
</dbReference>
<dbReference type="Gene3D" id="1.10.10.760">
    <property type="entry name" value="E-set domains of sugar-utilizing enzymes"/>
    <property type="match status" value="1"/>
</dbReference>
<dbReference type="Gene3D" id="2.60.40.10">
    <property type="entry name" value="Immunoglobulins"/>
    <property type="match status" value="1"/>
</dbReference>
<dbReference type="NCBIfam" id="TIGR02402">
    <property type="entry name" value="trehalose_TreZ"/>
    <property type="match status" value="1"/>
</dbReference>
<dbReference type="SUPFAM" id="SSF51445">
    <property type="entry name" value="(Trans)glycosidases"/>
    <property type="match status" value="1"/>
</dbReference>
<evidence type="ECO:0000313" key="19">
    <source>
        <dbReference type="EMBL" id="CCH72024.1"/>
    </source>
</evidence>
<dbReference type="UniPathway" id="UPA00299"/>
<feature type="domain" description="Glycosyl hydrolase family 13 catalytic" evidence="18">
    <location>
        <begin position="99"/>
        <end position="529"/>
    </location>
</feature>
<reference evidence="19 20" key="1">
    <citation type="journal article" date="2013" name="ISME J.">
        <title>A metabolic model for members of the genus Tetrasphaera involved in enhanced biological phosphorus removal.</title>
        <authorList>
            <person name="Kristiansen R."/>
            <person name="Nguyen H.T.T."/>
            <person name="Saunders A.M."/>
            <person name="Nielsen J.L."/>
            <person name="Wimmer R."/>
            <person name="Le V.Q."/>
            <person name="McIlroy S.J."/>
            <person name="Petrovski S."/>
            <person name="Seviour R.J."/>
            <person name="Calteau A."/>
            <person name="Nielsen K.L."/>
            <person name="Nielsen P.H."/>
        </authorList>
    </citation>
    <scope>NUCLEOTIDE SEQUENCE [LARGE SCALE GENOMIC DNA]</scope>
    <source>
        <strain evidence="19 20">Ben110</strain>
    </source>
</reference>
<gene>
    <name evidence="19" type="primary">treZ</name>
    <name evidence="19" type="ORF">BN11_1280009</name>
</gene>
<evidence type="ECO:0000256" key="6">
    <source>
        <dbReference type="ARBA" id="ARBA00022490"/>
    </source>
</evidence>
<feature type="binding site" evidence="16">
    <location>
        <begin position="330"/>
        <end position="334"/>
    </location>
    <ligand>
        <name>substrate</name>
    </ligand>
</feature>
<dbReference type="InterPro" id="IPR013783">
    <property type="entry name" value="Ig-like_fold"/>
</dbReference>
<dbReference type="PANTHER" id="PTHR43651:SF11">
    <property type="entry name" value="MALTO-OLIGOSYLTREHALOSE TREHALOHYDROLASE"/>
    <property type="match status" value="1"/>
</dbReference>
<dbReference type="Proteomes" id="UP000035763">
    <property type="component" value="Unassembled WGS sequence"/>
</dbReference>
<evidence type="ECO:0000256" key="12">
    <source>
        <dbReference type="ARBA" id="ARBA00034013"/>
    </source>
</evidence>
<comment type="catalytic activity">
    <reaction evidence="12 14">
        <text>hydrolysis of (1-&gt;4)-alpha-D-glucosidic linkage in 4-alpha-D-[(1-&gt;4)-alpha-D-glucanosyl]n trehalose to yield trehalose and (1-&gt;4)-alpha-D-glucan.</text>
        <dbReference type="EC" id="3.2.1.141"/>
    </reaction>
</comment>
<dbReference type="InterPro" id="IPR006047">
    <property type="entry name" value="GH13_cat_dom"/>
</dbReference>
<evidence type="ECO:0000256" key="17">
    <source>
        <dbReference type="PIRSR" id="PIRSR006337-3"/>
    </source>
</evidence>
<dbReference type="STRING" id="1193182.BN11_1280009"/>
<dbReference type="Pfam" id="PF00128">
    <property type="entry name" value="Alpha-amylase"/>
    <property type="match status" value="1"/>
</dbReference>
<evidence type="ECO:0000256" key="7">
    <source>
        <dbReference type="ARBA" id="ARBA00022801"/>
    </source>
</evidence>
<feature type="active site" description="Nucleophile" evidence="15">
    <location>
        <position position="268"/>
    </location>
</feature>
<sequence length="607" mass="65877">MTGEPVRIAVWAPRAGAMEIALGETPQTAPMQTEPGQTEPMQAGAGGWWSWEGNPAAYGEHLDYAFIVDGAQPPLPDPRSAWQPHGVHGPSRHFDTTVFEWTDDDWRGTRSGAGVLGGVVYELHIGTFTPEGTLDAAVEHLDHLVELGVDLVQLLPVAAFPGRWGWGYDGVALYAVHDGYGGPAALQRFVDAAHGKGLGVCLDVVYNHLGPSGNYLSRFGPYFTDRHHTPWGEAVNLDGPDSRTVRDFVIGNATRWMREFHIDALRLDAVHELRDDSDMHLLAELSDAVGRLAAELGRPLELIAESDLNDTVMVTSTALGGLGMTAQWDDDVHHALHTVLTGEIHGYYGDFGGGAQGHEEQDALAVLAKVFTRGFLHDGTFSTFRGGPWGKPVATESFDARRLLGYLQTHDQVGNRALGERITALLPPGRQHIGAALYLLGPFTPMIFAGEEWATSSPWLFFTSFEDADLAEAVRLGRREEFAGHGWAAETIPDPQAVGTRDESVLRWGELHGTGGSMFQWYRDLIALRRKHIDGPTHLADVVIEADETARLVRMQHAGLSVIANLGEEEASFEMAEDPGVELLSSGAVTVEGRQLTLAPDAVVILG</sequence>
<keyword evidence="6" id="KW-0963">Cytoplasm</keyword>
<dbReference type="GO" id="GO:0033942">
    <property type="term" value="F:4-alpha-D-(1-&gt;4)-alpha-D-glucanotrehalose trehalohydrolase activity"/>
    <property type="evidence" value="ECO:0007669"/>
    <property type="project" value="UniProtKB-EC"/>
</dbReference>
<dbReference type="GO" id="GO:0005737">
    <property type="term" value="C:cytoplasm"/>
    <property type="evidence" value="ECO:0007669"/>
    <property type="project" value="UniProtKB-SubCell"/>
</dbReference>
<evidence type="ECO:0000256" key="13">
    <source>
        <dbReference type="NCBIfam" id="TIGR02402"/>
    </source>
</evidence>
<dbReference type="OrthoDB" id="9800174at2"/>
<evidence type="ECO:0000256" key="8">
    <source>
        <dbReference type="ARBA" id="ARBA00023277"/>
    </source>
</evidence>
<feature type="binding site" evidence="16">
    <location>
        <begin position="410"/>
        <end position="415"/>
    </location>
    <ligand>
        <name>substrate</name>
    </ligand>
</feature>
<feature type="binding site" evidence="16">
    <location>
        <begin position="266"/>
        <end position="271"/>
    </location>
    <ligand>
        <name>substrate</name>
    </ligand>
</feature>
<dbReference type="EC" id="3.2.1.141" evidence="4 13"/>
<comment type="caution">
    <text evidence="19">The sequence shown here is derived from an EMBL/GenBank/DDBJ whole genome shotgun (WGS) entry which is preliminary data.</text>
</comment>
<feature type="active site" description="Proton donor" evidence="15">
    <location>
        <position position="305"/>
    </location>
</feature>
<dbReference type="PIRSF" id="PIRSF006337">
    <property type="entry name" value="Trehalose_TreZ"/>
    <property type="match status" value="1"/>
</dbReference>
<dbReference type="SMART" id="SM00642">
    <property type="entry name" value="Aamy"/>
    <property type="match status" value="1"/>
</dbReference>
<dbReference type="SUPFAM" id="SSF81296">
    <property type="entry name" value="E set domains"/>
    <property type="match status" value="1"/>
</dbReference>
<keyword evidence="8" id="KW-0119">Carbohydrate metabolism</keyword>
<evidence type="ECO:0000256" key="5">
    <source>
        <dbReference type="ARBA" id="ARBA00015938"/>
    </source>
</evidence>
<dbReference type="AlphaFoldDB" id="W6K185"/>
<evidence type="ECO:0000256" key="14">
    <source>
        <dbReference type="PIRNR" id="PIRNR006337"/>
    </source>
</evidence>
<keyword evidence="20" id="KW-1185">Reference proteome</keyword>
<evidence type="ECO:0000256" key="16">
    <source>
        <dbReference type="PIRSR" id="PIRSR006337-2"/>
    </source>
</evidence>
<proteinExistence type="inferred from homology"/>
<evidence type="ECO:0000256" key="1">
    <source>
        <dbReference type="ARBA" id="ARBA00004496"/>
    </source>
</evidence>
<evidence type="ECO:0000256" key="4">
    <source>
        <dbReference type="ARBA" id="ARBA00012268"/>
    </source>
</evidence>
<evidence type="ECO:0000256" key="15">
    <source>
        <dbReference type="PIRSR" id="PIRSR006337-1"/>
    </source>
</evidence>
<protein>
    <recommendedName>
        <fullName evidence="5 13">Malto-oligosyltrehalose trehalohydrolase</fullName>
        <shortName evidence="14">MTHase</shortName>
        <ecNumber evidence="4 13">3.2.1.141</ecNumber>
    </recommendedName>
    <alternativeName>
        <fullName evidence="11 14">4-alpha-D-((1-&gt;4)-alpha-D-glucano)trehalose trehalohydrolase</fullName>
    </alternativeName>
    <alternativeName>
        <fullName evidence="10 14">Maltooligosyl trehalose trehalohydrolase</fullName>
    </alternativeName>
</protein>
<dbReference type="Gene3D" id="3.20.20.80">
    <property type="entry name" value="Glycosidases"/>
    <property type="match status" value="1"/>
</dbReference>
<dbReference type="InterPro" id="IPR012768">
    <property type="entry name" value="Trehalose_TreZ"/>
</dbReference>
<accession>W6K185</accession>
<evidence type="ECO:0000256" key="3">
    <source>
        <dbReference type="ARBA" id="ARBA00008061"/>
    </source>
</evidence>
<dbReference type="InterPro" id="IPR017853">
    <property type="entry name" value="GH"/>
</dbReference>
<comment type="subcellular location">
    <subcellularLocation>
        <location evidence="1 15">Cytoplasm</location>
    </subcellularLocation>
</comment>
<dbReference type="Pfam" id="PF11941">
    <property type="entry name" value="DUF3459"/>
    <property type="match status" value="1"/>
</dbReference>
<evidence type="ECO:0000259" key="18">
    <source>
        <dbReference type="SMART" id="SM00642"/>
    </source>
</evidence>
<organism evidence="19 20">
    <name type="scientific">Nostocoides australiense Ben110</name>
    <dbReference type="NCBI Taxonomy" id="1193182"/>
    <lineage>
        <taxon>Bacteria</taxon>
        <taxon>Bacillati</taxon>
        <taxon>Actinomycetota</taxon>
        <taxon>Actinomycetes</taxon>
        <taxon>Micrococcales</taxon>
        <taxon>Intrasporangiaceae</taxon>
        <taxon>Nostocoides</taxon>
    </lineage>
</organism>
<evidence type="ECO:0000256" key="11">
    <source>
        <dbReference type="ARBA" id="ARBA00033284"/>
    </source>
</evidence>
<evidence type="ECO:0000256" key="2">
    <source>
        <dbReference type="ARBA" id="ARBA00005199"/>
    </source>
</evidence>
<comment type="pathway">
    <text evidence="2 14">Glycan biosynthesis; trehalose biosynthesis.</text>
</comment>
<dbReference type="PANTHER" id="PTHR43651">
    <property type="entry name" value="1,4-ALPHA-GLUCAN-BRANCHING ENZYME"/>
    <property type="match status" value="1"/>
</dbReference>
<evidence type="ECO:0000256" key="10">
    <source>
        <dbReference type="ARBA" id="ARBA00032057"/>
    </source>
</evidence>
<evidence type="ECO:0000256" key="9">
    <source>
        <dbReference type="ARBA" id="ARBA00023295"/>
    </source>
</evidence>